<gene>
    <name evidence="1" type="ORF">BDN72DRAFT_753431</name>
</gene>
<reference evidence="1 2" key="1">
    <citation type="journal article" date="2019" name="Nat. Ecol. Evol.">
        <title>Megaphylogeny resolves global patterns of mushroom evolution.</title>
        <authorList>
            <person name="Varga T."/>
            <person name="Krizsan K."/>
            <person name="Foldi C."/>
            <person name="Dima B."/>
            <person name="Sanchez-Garcia M."/>
            <person name="Sanchez-Ramirez S."/>
            <person name="Szollosi G.J."/>
            <person name="Szarkandi J.G."/>
            <person name="Papp V."/>
            <person name="Albert L."/>
            <person name="Andreopoulos W."/>
            <person name="Angelini C."/>
            <person name="Antonin V."/>
            <person name="Barry K.W."/>
            <person name="Bougher N.L."/>
            <person name="Buchanan P."/>
            <person name="Buyck B."/>
            <person name="Bense V."/>
            <person name="Catcheside P."/>
            <person name="Chovatia M."/>
            <person name="Cooper J."/>
            <person name="Damon W."/>
            <person name="Desjardin D."/>
            <person name="Finy P."/>
            <person name="Geml J."/>
            <person name="Haridas S."/>
            <person name="Hughes K."/>
            <person name="Justo A."/>
            <person name="Karasinski D."/>
            <person name="Kautmanova I."/>
            <person name="Kiss B."/>
            <person name="Kocsube S."/>
            <person name="Kotiranta H."/>
            <person name="LaButti K.M."/>
            <person name="Lechner B.E."/>
            <person name="Liimatainen K."/>
            <person name="Lipzen A."/>
            <person name="Lukacs Z."/>
            <person name="Mihaltcheva S."/>
            <person name="Morgado L.N."/>
            <person name="Niskanen T."/>
            <person name="Noordeloos M.E."/>
            <person name="Ohm R.A."/>
            <person name="Ortiz-Santana B."/>
            <person name="Ovrebo C."/>
            <person name="Racz N."/>
            <person name="Riley R."/>
            <person name="Savchenko A."/>
            <person name="Shiryaev A."/>
            <person name="Soop K."/>
            <person name="Spirin V."/>
            <person name="Szebenyi C."/>
            <person name="Tomsovsky M."/>
            <person name="Tulloss R.E."/>
            <person name="Uehling J."/>
            <person name="Grigoriev I.V."/>
            <person name="Vagvolgyi C."/>
            <person name="Papp T."/>
            <person name="Martin F.M."/>
            <person name="Miettinen O."/>
            <person name="Hibbett D.S."/>
            <person name="Nagy L.G."/>
        </authorList>
    </citation>
    <scope>NUCLEOTIDE SEQUENCE [LARGE SCALE GENOMIC DNA]</scope>
    <source>
        <strain evidence="1 2">NL-1719</strain>
    </source>
</reference>
<organism evidence="1 2">
    <name type="scientific">Pluteus cervinus</name>
    <dbReference type="NCBI Taxonomy" id="181527"/>
    <lineage>
        <taxon>Eukaryota</taxon>
        <taxon>Fungi</taxon>
        <taxon>Dikarya</taxon>
        <taxon>Basidiomycota</taxon>
        <taxon>Agaricomycotina</taxon>
        <taxon>Agaricomycetes</taxon>
        <taxon>Agaricomycetidae</taxon>
        <taxon>Agaricales</taxon>
        <taxon>Pluteineae</taxon>
        <taxon>Pluteaceae</taxon>
        <taxon>Pluteus</taxon>
    </lineage>
</organism>
<keyword evidence="2" id="KW-1185">Reference proteome</keyword>
<dbReference type="EMBL" id="ML208259">
    <property type="protein sequence ID" value="TFK77471.1"/>
    <property type="molecule type" value="Genomic_DNA"/>
</dbReference>
<dbReference type="Proteomes" id="UP000308600">
    <property type="component" value="Unassembled WGS sequence"/>
</dbReference>
<evidence type="ECO:0000313" key="1">
    <source>
        <dbReference type="EMBL" id="TFK77471.1"/>
    </source>
</evidence>
<sequence>MSRSLHSPPVANVPFSRPGTPGLRPTHVAFVGLGSIGYLMARNLAINRHTHPAGNPPLLVWNRTAAKSEALVKEVGANRAIVAASLEQVVNESDIIITCLADDDVVKAIYEQFAKLIISAPSKKRIFVESSTIFPTLAGELDSLISSAPHAHLLTCPVFGAHSVAATAQLLILMSGDYHSKKEVAYLLVPAVGRKVIDLGENIEKAPTLKLLGNSLILGTIEVLAEAQTLGEKSGIEGKTLHEVVQEILPAPGVIAYSQKMINDDFDGTKGFALDGGIKDASHIRRLTAKHNSPMPVIDIAHQHLITTRAIHSSLHQEGQASHDVLDWSGIVAASRVSAGLDAFDRKKVSATASGC</sequence>
<protein>
    <submittedName>
        <fullName evidence="1">NAD-P-binding protein</fullName>
    </submittedName>
</protein>
<evidence type="ECO:0000313" key="2">
    <source>
        <dbReference type="Proteomes" id="UP000308600"/>
    </source>
</evidence>
<name>A0ACD3BHS5_9AGAR</name>
<proteinExistence type="predicted"/>
<accession>A0ACD3BHS5</accession>